<protein>
    <submittedName>
        <fullName evidence="1">Uncharacterized protein</fullName>
    </submittedName>
</protein>
<name>A0A136JKK5_9PEZI</name>
<dbReference type="EMBL" id="KQ964245">
    <property type="protein sequence ID" value="KXJ97673.1"/>
    <property type="molecule type" value="Genomic_DNA"/>
</dbReference>
<evidence type="ECO:0000313" key="1">
    <source>
        <dbReference type="EMBL" id="KXJ97673.1"/>
    </source>
</evidence>
<organism evidence="1 2">
    <name type="scientific">Microdochium bolleyi</name>
    <dbReference type="NCBI Taxonomy" id="196109"/>
    <lineage>
        <taxon>Eukaryota</taxon>
        <taxon>Fungi</taxon>
        <taxon>Dikarya</taxon>
        <taxon>Ascomycota</taxon>
        <taxon>Pezizomycotina</taxon>
        <taxon>Sordariomycetes</taxon>
        <taxon>Xylariomycetidae</taxon>
        <taxon>Xylariales</taxon>
        <taxon>Microdochiaceae</taxon>
        <taxon>Microdochium</taxon>
    </lineage>
</organism>
<reference evidence="2" key="1">
    <citation type="submission" date="2016-02" db="EMBL/GenBank/DDBJ databases">
        <title>Draft genome sequence of Microdochium bolleyi, a fungal endophyte of beachgrass.</title>
        <authorList>
            <consortium name="DOE Joint Genome Institute"/>
            <person name="David A.S."/>
            <person name="May G."/>
            <person name="Haridas S."/>
            <person name="Lim J."/>
            <person name="Wang M."/>
            <person name="Labutti K."/>
            <person name="Lipzen A."/>
            <person name="Barry K."/>
            <person name="Grigoriev I.V."/>
        </authorList>
    </citation>
    <scope>NUCLEOTIDE SEQUENCE [LARGE SCALE GENOMIC DNA]</scope>
    <source>
        <strain evidence="2">J235TASD1</strain>
    </source>
</reference>
<evidence type="ECO:0000313" key="2">
    <source>
        <dbReference type="Proteomes" id="UP000070501"/>
    </source>
</evidence>
<keyword evidence="2" id="KW-1185">Reference proteome</keyword>
<dbReference type="InParanoid" id="A0A136JKK5"/>
<dbReference type="Proteomes" id="UP000070501">
    <property type="component" value="Unassembled WGS sequence"/>
</dbReference>
<dbReference type="AlphaFoldDB" id="A0A136JKK5"/>
<sequence length="95" mass="10810">MHLPLVSLFEPGLVASHDCVAMRIVRACRLKPGGVCWRTVPALLRADTCLYRGSGVGHSRAGPWQHQTPFLTYLEPRAREGIKSRRSWQRLGWRM</sequence>
<proteinExistence type="predicted"/>
<accession>A0A136JKK5</accession>
<gene>
    <name evidence="1" type="ORF">Micbo1qcDRAFT_9281</name>
</gene>